<keyword evidence="6" id="KW-0378">Hydrolase</keyword>
<dbReference type="InterPro" id="IPR045600">
    <property type="entry name" value="RelA/SpoT_AH_RIS"/>
</dbReference>
<comment type="similarity">
    <text evidence="1">Belongs to the RelA/SpoT family.</text>
</comment>
<dbReference type="SUPFAM" id="SSF109604">
    <property type="entry name" value="HD-domain/PDEase-like"/>
    <property type="match status" value="1"/>
</dbReference>
<sequence>MQSRTPATGSSHPPRNRPVVRRKPAPKGDGTDGGISAHAVAANHADKHAAVSLAVLLDKLSSYLPDADLQLIRNAYRFADAAHLGQYRASGEPYISHPVAVAEICAEWKLDTQALMAALLHDTAEDKGITQAELMEHFGPTVAILVDGLTKLDKIQFSSREENQAESFRKMLLAMARDIRVILIKLADRLHNMRTLGAMAADKRRRIATETMDIYAPIAYRLGLNQVYRELQDLGFQHGHPMRHAVLSQALKVARGNRRDLVDKILAATTNSFAEAGIPAQLYGREKTLYSIYSKMQRKHRSFAHVQDIFGFRVIVPEVLDCYRALGVLHAQYKPMPGKFEDFIAIPKLNGYQSLHTTLIGPTGAPVEFQIRTEAMHRVAESGVAAHWLYKTSNGAEAIAQVSTAAWLQSLLDIQNENRDAAEFIETVKVDLAPDAVYVFTPKSRILALPRGATPVDFSYAIHTALGNQTVAAKVNGELVPLRTELHSGDVVEIVTAPHSRPNPNWLSFVRTGRARSKIRHELKVSQQAESQELGKRLLSRALSQEGLQLESLGPAEWSRLLHWSGSKSQEELFADIGLGKRVAEIVAKRVLLLHGNGQAKLPRQTEENDTTVAQDLTSGGASTAIAGAQGAAEMPTRGALILEGTEGASVHYADCCRPIPGDAVLGYLGKGEGLTVHLQDCPQARRLFQKHPQSWIDLIWSASVTGLYQVGLSVFVSNGKGVLAKLASAISEHDADIIHVTMDDDSGQPTIELRFILAVRDRKHLADILRAVRSHKFVTRAARIKPRHSA</sequence>
<dbReference type="Pfam" id="PF13328">
    <property type="entry name" value="HD_4"/>
    <property type="match status" value="1"/>
</dbReference>
<feature type="domain" description="HD" evidence="4">
    <location>
        <begin position="94"/>
        <end position="193"/>
    </location>
</feature>
<evidence type="ECO:0000256" key="2">
    <source>
        <dbReference type="SAM" id="MobiDB-lite"/>
    </source>
</evidence>
<dbReference type="SMART" id="SM00471">
    <property type="entry name" value="HDc"/>
    <property type="match status" value="1"/>
</dbReference>
<dbReference type="SMART" id="SM00954">
    <property type="entry name" value="RelA_SpoT"/>
    <property type="match status" value="1"/>
</dbReference>
<dbReference type="Pfam" id="PF13291">
    <property type="entry name" value="ACT_4"/>
    <property type="match status" value="1"/>
</dbReference>
<comment type="caution">
    <text evidence="6">The sequence shown here is derived from an EMBL/GenBank/DDBJ whole genome shotgun (WGS) entry which is preliminary data.</text>
</comment>
<dbReference type="CDD" id="cd01668">
    <property type="entry name" value="TGS_RSH"/>
    <property type="match status" value="1"/>
</dbReference>
<feature type="domain" description="ACT" evidence="3">
    <location>
        <begin position="712"/>
        <end position="787"/>
    </location>
</feature>
<dbReference type="Gene3D" id="3.10.20.30">
    <property type="match status" value="1"/>
</dbReference>
<evidence type="ECO:0000259" key="4">
    <source>
        <dbReference type="PROSITE" id="PS51831"/>
    </source>
</evidence>
<dbReference type="NCBIfam" id="TIGR00691">
    <property type="entry name" value="spoT_relA"/>
    <property type="match status" value="1"/>
</dbReference>
<evidence type="ECO:0000259" key="3">
    <source>
        <dbReference type="PROSITE" id="PS51671"/>
    </source>
</evidence>
<feature type="domain" description="TGS" evidence="5">
    <location>
        <begin position="435"/>
        <end position="496"/>
    </location>
</feature>
<accession>A0A1J5SFC6</accession>
<dbReference type="InterPro" id="IPR003607">
    <property type="entry name" value="HD/PDEase_dom"/>
</dbReference>
<dbReference type="InterPro" id="IPR007685">
    <property type="entry name" value="RelA_SpoT"/>
</dbReference>
<feature type="compositionally biased region" description="Polar residues" evidence="2">
    <location>
        <begin position="1"/>
        <end position="11"/>
    </location>
</feature>
<dbReference type="Gene3D" id="3.30.70.260">
    <property type="match status" value="1"/>
</dbReference>
<dbReference type="Pfam" id="PF19296">
    <property type="entry name" value="RelA_AH_RIS"/>
    <property type="match status" value="1"/>
</dbReference>
<evidence type="ECO:0000313" key="6">
    <source>
        <dbReference type="EMBL" id="OIR02744.1"/>
    </source>
</evidence>
<dbReference type="InterPro" id="IPR004095">
    <property type="entry name" value="TGS"/>
</dbReference>
<dbReference type="SUPFAM" id="SSF81271">
    <property type="entry name" value="TGS-like"/>
    <property type="match status" value="1"/>
</dbReference>
<dbReference type="InterPro" id="IPR004811">
    <property type="entry name" value="RelA/Spo_fam"/>
</dbReference>
<feature type="compositionally biased region" description="Basic residues" evidence="2">
    <location>
        <begin position="14"/>
        <end position="25"/>
    </location>
</feature>
<proteinExistence type="inferred from homology"/>
<organism evidence="6">
    <name type="scientific">mine drainage metagenome</name>
    <dbReference type="NCBI Taxonomy" id="410659"/>
    <lineage>
        <taxon>unclassified sequences</taxon>
        <taxon>metagenomes</taxon>
        <taxon>ecological metagenomes</taxon>
    </lineage>
</organism>
<dbReference type="InterPro" id="IPR006674">
    <property type="entry name" value="HD_domain"/>
</dbReference>
<dbReference type="PANTHER" id="PTHR21262:SF36">
    <property type="entry name" value="BIFUNCTIONAL (P)PPGPP SYNTHASE_HYDROLASE SPOT"/>
    <property type="match status" value="1"/>
</dbReference>
<dbReference type="GO" id="GO:0042594">
    <property type="term" value="P:response to starvation"/>
    <property type="evidence" value="ECO:0007669"/>
    <property type="project" value="TreeGrafter"/>
</dbReference>
<dbReference type="Gene3D" id="1.10.3210.10">
    <property type="entry name" value="Hypothetical protein af1432"/>
    <property type="match status" value="1"/>
</dbReference>
<dbReference type="PROSITE" id="PS51880">
    <property type="entry name" value="TGS"/>
    <property type="match status" value="1"/>
</dbReference>
<dbReference type="GO" id="GO:0008728">
    <property type="term" value="F:GTP diphosphokinase activity"/>
    <property type="evidence" value="ECO:0007669"/>
    <property type="project" value="TreeGrafter"/>
</dbReference>
<gene>
    <name evidence="6" type="primary">spoT_1</name>
    <name evidence="6" type="ORF">GALL_151970</name>
</gene>
<dbReference type="FunFam" id="3.30.460.10:FF:000001">
    <property type="entry name" value="GTP pyrophosphokinase RelA"/>
    <property type="match status" value="1"/>
</dbReference>
<dbReference type="SUPFAM" id="SSF55021">
    <property type="entry name" value="ACT-like"/>
    <property type="match status" value="1"/>
</dbReference>
<dbReference type="Gene3D" id="3.30.460.10">
    <property type="entry name" value="Beta Polymerase, domain 2"/>
    <property type="match status" value="1"/>
</dbReference>
<dbReference type="FunFam" id="1.10.3210.10:FF:000001">
    <property type="entry name" value="GTP pyrophosphokinase RelA"/>
    <property type="match status" value="1"/>
</dbReference>
<dbReference type="Pfam" id="PF04607">
    <property type="entry name" value="RelA_SpoT"/>
    <property type="match status" value="1"/>
</dbReference>
<dbReference type="InterPro" id="IPR045865">
    <property type="entry name" value="ACT-like_dom_sf"/>
</dbReference>
<dbReference type="FunFam" id="3.10.20.30:FF:000002">
    <property type="entry name" value="GTP pyrophosphokinase (RelA/SpoT)"/>
    <property type="match status" value="1"/>
</dbReference>
<dbReference type="SUPFAM" id="SSF81301">
    <property type="entry name" value="Nucleotidyltransferase"/>
    <property type="match status" value="1"/>
</dbReference>
<dbReference type="AlphaFoldDB" id="A0A1J5SFC6"/>
<dbReference type="InterPro" id="IPR002912">
    <property type="entry name" value="ACT_dom"/>
</dbReference>
<dbReference type="InterPro" id="IPR033655">
    <property type="entry name" value="TGS_RelA/SpoT"/>
</dbReference>
<dbReference type="GO" id="GO:0005886">
    <property type="term" value="C:plasma membrane"/>
    <property type="evidence" value="ECO:0007669"/>
    <property type="project" value="TreeGrafter"/>
</dbReference>
<dbReference type="PROSITE" id="PS51831">
    <property type="entry name" value="HD"/>
    <property type="match status" value="1"/>
</dbReference>
<dbReference type="InterPro" id="IPR012676">
    <property type="entry name" value="TGS-like"/>
</dbReference>
<dbReference type="PROSITE" id="PS51671">
    <property type="entry name" value="ACT"/>
    <property type="match status" value="1"/>
</dbReference>
<evidence type="ECO:0000259" key="5">
    <source>
        <dbReference type="PROSITE" id="PS51880"/>
    </source>
</evidence>
<dbReference type="GO" id="GO:0015969">
    <property type="term" value="P:guanosine tetraphosphate metabolic process"/>
    <property type="evidence" value="ECO:0007669"/>
    <property type="project" value="InterPro"/>
</dbReference>
<dbReference type="EMBL" id="MLJW01000072">
    <property type="protein sequence ID" value="OIR02744.1"/>
    <property type="molecule type" value="Genomic_DNA"/>
</dbReference>
<dbReference type="Pfam" id="PF02824">
    <property type="entry name" value="TGS"/>
    <property type="match status" value="1"/>
</dbReference>
<dbReference type="CDD" id="cd00077">
    <property type="entry name" value="HDc"/>
    <property type="match status" value="1"/>
</dbReference>
<dbReference type="PANTHER" id="PTHR21262">
    <property type="entry name" value="GUANOSINE-3',5'-BIS DIPHOSPHATE 3'-PYROPHOSPHOHYDROLASE"/>
    <property type="match status" value="1"/>
</dbReference>
<reference evidence="6" key="1">
    <citation type="submission" date="2016-10" db="EMBL/GenBank/DDBJ databases">
        <title>Sequence of Gallionella enrichment culture.</title>
        <authorList>
            <person name="Poehlein A."/>
            <person name="Muehling M."/>
            <person name="Daniel R."/>
        </authorList>
    </citation>
    <scope>NUCLEOTIDE SEQUENCE</scope>
</reference>
<dbReference type="InterPro" id="IPR012675">
    <property type="entry name" value="Beta-grasp_dom_sf"/>
</dbReference>
<dbReference type="CDD" id="cd04876">
    <property type="entry name" value="ACT_RelA-SpoT"/>
    <property type="match status" value="1"/>
</dbReference>
<dbReference type="CDD" id="cd05399">
    <property type="entry name" value="NT_Rel-Spo_like"/>
    <property type="match status" value="1"/>
</dbReference>
<dbReference type="InterPro" id="IPR043519">
    <property type="entry name" value="NT_sf"/>
</dbReference>
<dbReference type="GO" id="GO:0008893">
    <property type="term" value="F:guanosine-3',5'-bis(diphosphate) 3'-diphosphatase activity"/>
    <property type="evidence" value="ECO:0007669"/>
    <property type="project" value="TreeGrafter"/>
</dbReference>
<protein>
    <submittedName>
        <fullName evidence="6">Bifunctional (P)ppGpp synthase/hydrolase SpoT</fullName>
    </submittedName>
</protein>
<feature type="region of interest" description="Disordered" evidence="2">
    <location>
        <begin position="1"/>
        <end position="34"/>
    </location>
</feature>
<name>A0A1J5SFC6_9ZZZZ</name>
<evidence type="ECO:0000256" key="1">
    <source>
        <dbReference type="ARBA" id="ARBA00007476"/>
    </source>
</evidence>